<keyword evidence="3 6" id="KW-0812">Transmembrane</keyword>
<sequence>MTAQDTPTTLAAARAARLFRAVAVAEACSWAGLLIGMLFKYVVVGNEIGVQVFGPIHGAMFVAYLVVSVWAARALRWPTSTLVVALLCSIPPLATLWFERRARRTGRLGAAVA</sequence>
<keyword evidence="9" id="KW-1185">Reference proteome</keyword>
<feature type="transmembrane region" description="Helical" evidence="6">
    <location>
        <begin position="77"/>
        <end position="98"/>
    </location>
</feature>
<comment type="subcellular location">
    <subcellularLocation>
        <location evidence="1">Cell membrane</location>
        <topology evidence="1">Multi-pass membrane protein</topology>
    </subcellularLocation>
</comment>
<keyword evidence="5 6" id="KW-0472">Membrane</keyword>
<feature type="transmembrane region" description="Helical" evidence="6">
    <location>
        <begin position="18"/>
        <end position="39"/>
    </location>
</feature>
<dbReference type="EMBL" id="JAGSOV010000065">
    <property type="protein sequence ID" value="MCO1659462.1"/>
    <property type="molecule type" value="Genomic_DNA"/>
</dbReference>
<evidence type="ECO:0000256" key="2">
    <source>
        <dbReference type="ARBA" id="ARBA00022475"/>
    </source>
</evidence>
<dbReference type="InterPro" id="IPR023845">
    <property type="entry name" value="DUF3817_TM"/>
</dbReference>
<dbReference type="PANTHER" id="PTHR40077">
    <property type="entry name" value="MEMBRANE PROTEIN-RELATED"/>
    <property type="match status" value="1"/>
</dbReference>
<name>A0ABT1A8U8_9PSEU</name>
<reference evidence="8" key="1">
    <citation type="submission" date="2021-04" db="EMBL/GenBank/DDBJ databases">
        <title>Pseudonocardia sp. nov., isolated from sandy soil of mangrove forest.</title>
        <authorList>
            <person name="Zan Z."/>
            <person name="Huang R."/>
            <person name="Liu W."/>
        </authorList>
    </citation>
    <scope>NUCLEOTIDE SEQUENCE</scope>
    <source>
        <strain evidence="8">S2-4</strain>
    </source>
</reference>
<evidence type="ECO:0000256" key="5">
    <source>
        <dbReference type="ARBA" id="ARBA00023136"/>
    </source>
</evidence>
<evidence type="ECO:0000256" key="3">
    <source>
        <dbReference type="ARBA" id="ARBA00022692"/>
    </source>
</evidence>
<evidence type="ECO:0000256" key="6">
    <source>
        <dbReference type="SAM" id="Phobius"/>
    </source>
</evidence>
<keyword evidence="4 6" id="KW-1133">Transmembrane helix</keyword>
<dbReference type="PANTHER" id="PTHR40077:SF1">
    <property type="entry name" value="MEMBRANE PROTEIN"/>
    <property type="match status" value="1"/>
</dbReference>
<gene>
    <name evidence="8" type="ORF">KDL28_30765</name>
</gene>
<dbReference type="NCBIfam" id="TIGR03954">
    <property type="entry name" value="integ_memb_HG"/>
    <property type="match status" value="1"/>
</dbReference>
<evidence type="ECO:0000256" key="1">
    <source>
        <dbReference type="ARBA" id="ARBA00004651"/>
    </source>
</evidence>
<feature type="domain" description="DUF3817" evidence="7">
    <location>
        <begin position="17"/>
        <end position="104"/>
    </location>
</feature>
<evidence type="ECO:0000259" key="7">
    <source>
        <dbReference type="Pfam" id="PF12823"/>
    </source>
</evidence>
<evidence type="ECO:0000313" key="9">
    <source>
        <dbReference type="Proteomes" id="UP001165283"/>
    </source>
</evidence>
<protein>
    <submittedName>
        <fullName evidence="8">DUF3817 domain-containing protein</fullName>
    </submittedName>
</protein>
<organism evidence="8 9">
    <name type="scientific">Pseudonocardia humida</name>
    <dbReference type="NCBI Taxonomy" id="2800819"/>
    <lineage>
        <taxon>Bacteria</taxon>
        <taxon>Bacillati</taxon>
        <taxon>Actinomycetota</taxon>
        <taxon>Actinomycetes</taxon>
        <taxon>Pseudonocardiales</taxon>
        <taxon>Pseudonocardiaceae</taxon>
        <taxon>Pseudonocardia</taxon>
    </lineage>
</organism>
<dbReference type="RefSeq" id="WP_252444280.1">
    <property type="nucleotide sequence ID" value="NZ_JAGSOV010000065.1"/>
</dbReference>
<proteinExistence type="predicted"/>
<evidence type="ECO:0000256" key="4">
    <source>
        <dbReference type="ARBA" id="ARBA00022989"/>
    </source>
</evidence>
<evidence type="ECO:0000313" key="8">
    <source>
        <dbReference type="EMBL" id="MCO1659462.1"/>
    </source>
</evidence>
<accession>A0ABT1A8U8</accession>
<dbReference type="Pfam" id="PF12823">
    <property type="entry name" value="DUF3817"/>
    <property type="match status" value="1"/>
</dbReference>
<dbReference type="Proteomes" id="UP001165283">
    <property type="component" value="Unassembled WGS sequence"/>
</dbReference>
<keyword evidence="2" id="KW-1003">Cell membrane</keyword>
<comment type="caution">
    <text evidence="8">The sequence shown here is derived from an EMBL/GenBank/DDBJ whole genome shotgun (WGS) entry which is preliminary data.</text>
</comment>
<feature type="transmembrane region" description="Helical" evidence="6">
    <location>
        <begin position="51"/>
        <end position="71"/>
    </location>
</feature>